<protein>
    <submittedName>
        <fullName evidence="1">Uncharacterized protein</fullName>
    </submittedName>
</protein>
<evidence type="ECO:0000313" key="1">
    <source>
        <dbReference type="EMBL" id="ETI69560.1"/>
    </source>
</evidence>
<reference evidence="1 2" key="1">
    <citation type="journal article" date="2014" name="Environ. Microbiol.">
        <title>The nitrate-ammonifying and nosZ-carrying bacterium Bacillus vireti is a potent source and sink for nitric and nitrous oxide under high nitrate conditions.</title>
        <authorList>
            <person name="Mania D."/>
            <person name="Heylen K."/>
            <person name="van Spanning R.J."/>
            <person name="Frostegard A."/>
        </authorList>
    </citation>
    <scope>NUCLEOTIDE SEQUENCE [LARGE SCALE GENOMIC DNA]</scope>
    <source>
        <strain evidence="1 2">LMG 21834</strain>
    </source>
</reference>
<keyword evidence="2" id="KW-1185">Reference proteome</keyword>
<dbReference type="EMBL" id="ALAN01000047">
    <property type="protein sequence ID" value="ETI69560.1"/>
    <property type="molecule type" value="Genomic_DNA"/>
</dbReference>
<dbReference type="Proteomes" id="UP000018877">
    <property type="component" value="Unassembled WGS sequence"/>
</dbReference>
<organism evidence="1 2">
    <name type="scientific">Neobacillus vireti LMG 21834</name>
    <dbReference type="NCBI Taxonomy" id="1131730"/>
    <lineage>
        <taxon>Bacteria</taxon>
        <taxon>Bacillati</taxon>
        <taxon>Bacillota</taxon>
        <taxon>Bacilli</taxon>
        <taxon>Bacillales</taxon>
        <taxon>Bacillaceae</taxon>
        <taxon>Neobacillus</taxon>
    </lineage>
</organism>
<dbReference type="AlphaFoldDB" id="A0AB94IR48"/>
<proteinExistence type="predicted"/>
<evidence type="ECO:0000313" key="2">
    <source>
        <dbReference type="Proteomes" id="UP000018877"/>
    </source>
</evidence>
<gene>
    <name evidence="1" type="ORF">BAVI_06569</name>
</gene>
<dbReference type="RefSeq" id="WP_024027525.1">
    <property type="nucleotide sequence ID" value="NZ_ALAN01000047.1"/>
</dbReference>
<name>A0AB94IR48_9BACI</name>
<accession>A0AB94IR48</accession>
<sequence length="105" mass="11914">MKSYIDWKQVEETNENPKMVELYMDQALQSAFCYTMAVEPPEHEWQGSKLLLTIIAGNDSTLQAIKAAVDIGSGGLSFGHGEKQLTDYKVVQQFRMYSDKGKYEN</sequence>
<comment type="caution">
    <text evidence="1">The sequence shown here is derived from an EMBL/GenBank/DDBJ whole genome shotgun (WGS) entry which is preliminary data.</text>
</comment>